<evidence type="ECO:0000313" key="6">
    <source>
        <dbReference type="Proteomes" id="UP000257109"/>
    </source>
</evidence>
<reference evidence="5" key="1">
    <citation type="submission" date="2018-05" db="EMBL/GenBank/DDBJ databases">
        <title>Draft genome of Mucuna pruriens seed.</title>
        <authorList>
            <person name="Nnadi N.E."/>
            <person name="Vos R."/>
            <person name="Hasami M.H."/>
            <person name="Devisetty U.K."/>
            <person name="Aguiy J.C."/>
        </authorList>
    </citation>
    <scope>NUCLEOTIDE SEQUENCE [LARGE SCALE GENOMIC DNA]</scope>
    <source>
        <strain evidence="5">JCA_2017</strain>
    </source>
</reference>
<keyword evidence="6" id="KW-1185">Reference proteome</keyword>
<protein>
    <submittedName>
        <fullName evidence="5">Uridine 5'-monophosphate synthase</fullName>
    </submittedName>
</protein>
<proteinExistence type="predicted"/>
<comment type="caution">
    <text evidence="5">The sequence shown here is derived from an EMBL/GenBank/DDBJ whole genome shotgun (WGS) entry which is preliminary data.</text>
</comment>
<evidence type="ECO:0000256" key="3">
    <source>
        <dbReference type="ARBA" id="ARBA00023239"/>
    </source>
</evidence>
<keyword evidence="3" id="KW-0456">Lyase</keyword>
<dbReference type="EMBL" id="QJKJ01006101">
    <property type="protein sequence ID" value="RDX87893.1"/>
    <property type="molecule type" value="Genomic_DNA"/>
</dbReference>
<dbReference type="AlphaFoldDB" id="A0A371GC09"/>
<dbReference type="SUPFAM" id="SSF51366">
    <property type="entry name" value="Ribulose-phoshate binding barrel"/>
    <property type="match status" value="1"/>
</dbReference>
<evidence type="ECO:0000256" key="1">
    <source>
        <dbReference type="ARBA" id="ARBA00004725"/>
    </source>
</evidence>
<evidence type="ECO:0000256" key="2">
    <source>
        <dbReference type="ARBA" id="ARBA00022975"/>
    </source>
</evidence>
<feature type="domain" description="Orotidine 5'-phosphate decarboxylase" evidence="4">
    <location>
        <begin position="19"/>
        <end position="65"/>
    </location>
</feature>
<dbReference type="GO" id="GO:0006222">
    <property type="term" value="P:UMP biosynthetic process"/>
    <property type="evidence" value="ECO:0007669"/>
    <property type="project" value="TreeGrafter"/>
</dbReference>
<accession>A0A371GC09</accession>
<dbReference type="Gene3D" id="3.20.20.70">
    <property type="entry name" value="Aldolase class I"/>
    <property type="match status" value="1"/>
</dbReference>
<keyword evidence="2" id="KW-0665">Pyrimidine biosynthesis</keyword>
<dbReference type="InterPro" id="IPR001754">
    <property type="entry name" value="OMPdeCOase_dom"/>
</dbReference>
<dbReference type="PANTHER" id="PTHR19278">
    <property type="entry name" value="OROTATE PHOSPHORIBOSYLTRANSFERASE"/>
    <property type="match status" value="1"/>
</dbReference>
<dbReference type="GO" id="GO:0004588">
    <property type="term" value="F:orotate phosphoribosyltransferase activity"/>
    <property type="evidence" value="ECO:0007669"/>
    <property type="project" value="TreeGrafter"/>
</dbReference>
<gene>
    <name evidence="5" type="primary">PYRE-F</name>
    <name evidence="5" type="ORF">CR513_30576</name>
</gene>
<sequence>MSKNPMGKRLFEIMAQKESNLCLAADVGTAAELLDIAEKVGPEICLLKTHVDIFPDFTPDFGSKLLSIINLLILATQ</sequence>
<evidence type="ECO:0000313" key="5">
    <source>
        <dbReference type="EMBL" id="RDX87893.1"/>
    </source>
</evidence>
<evidence type="ECO:0000259" key="4">
    <source>
        <dbReference type="Pfam" id="PF00215"/>
    </source>
</evidence>
<dbReference type="GO" id="GO:0006207">
    <property type="term" value="P:'de novo' pyrimidine nucleobase biosynthetic process"/>
    <property type="evidence" value="ECO:0007669"/>
    <property type="project" value="InterPro"/>
</dbReference>
<organism evidence="5 6">
    <name type="scientific">Mucuna pruriens</name>
    <name type="common">Velvet bean</name>
    <name type="synonym">Dolichos pruriens</name>
    <dbReference type="NCBI Taxonomy" id="157652"/>
    <lineage>
        <taxon>Eukaryota</taxon>
        <taxon>Viridiplantae</taxon>
        <taxon>Streptophyta</taxon>
        <taxon>Embryophyta</taxon>
        <taxon>Tracheophyta</taxon>
        <taxon>Spermatophyta</taxon>
        <taxon>Magnoliopsida</taxon>
        <taxon>eudicotyledons</taxon>
        <taxon>Gunneridae</taxon>
        <taxon>Pentapetalae</taxon>
        <taxon>rosids</taxon>
        <taxon>fabids</taxon>
        <taxon>Fabales</taxon>
        <taxon>Fabaceae</taxon>
        <taxon>Papilionoideae</taxon>
        <taxon>50 kb inversion clade</taxon>
        <taxon>NPAAA clade</taxon>
        <taxon>indigoferoid/millettioid clade</taxon>
        <taxon>Phaseoleae</taxon>
        <taxon>Mucuna</taxon>
    </lineage>
</organism>
<name>A0A371GC09_MUCPR</name>
<dbReference type="STRING" id="157652.A0A371GC09"/>
<dbReference type="GO" id="GO:0004590">
    <property type="term" value="F:orotidine-5'-phosphate decarboxylase activity"/>
    <property type="evidence" value="ECO:0007669"/>
    <property type="project" value="InterPro"/>
</dbReference>
<dbReference type="InterPro" id="IPR011060">
    <property type="entry name" value="RibuloseP-bd_barrel"/>
</dbReference>
<dbReference type="InterPro" id="IPR013785">
    <property type="entry name" value="Aldolase_TIM"/>
</dbReference>
<dbReference type="PANTHER" id="PTHR19278:SF9">
    <property type="entry name" value="URIDINE 5'-MONOPHOSPHATE SYNTHASE"/>
    <property type="match status" value="1"/>
</dbReference>
<comment type="pathway">
    <text evidence="1">Pyrimidine metabolism; UMP biosynthesis via de novo pathway.</text>
</comment>
<dbReference type="OrthoDB" id="10263753at2759"/>
<dbReference type="Pfam" id="PF00215">
    <property type="entry name" value="OMPdecase"/>
    <property type="match status" value="1"/>
</dbReference>
<dbReference type="Proteomes" id="UP000257109">
    <property type="component" value="Unassembled WGS sequence"/>
</dbReference>
<feature type="non-terminal residue" evidence="5">
    <location>
        <position position="1"/>
    </location>
</feature>